<accession>A0A0B1PAQ1</accession>
<evidence type="ECO:0000313" key="6">
    <source>
        <dbReference type="Proteomes" id="UP000030854"/>
    </source>
</evidence>
<dbReference type="SUPFAM" id="SSF53474">
    <property type="entry name" value="alpha/beta-Hydrolases"/>
    <property type="match status" value="1"/>
</dbReference>
<dbReference type="EC" id="3.1.1.-" evidence="3"/>
<dbReference type="PROSITE" id="PS00122">
    <property type="entry name" value="CARBOXYLESTERASE_B_1"/>
    <property type="match status" value="1"/>
</dbReference>
<dbReference type="GO" id="GO:0016787">
    <property type="term" value="F:hydrolase activity"/>
    <property type="evidence" value="ECO:0007669"/>
    <property type="project" value="UniProtKB-KW"/>
</dbReference>
<evidence type="ECO:0000259" key="4">
    <source>
        <dbReference type="Pfam" id="PF00135"/>
    </source>
</evidence>
<feature type="signal peptide" evidence="3">
    <location>
        <begin position="1"/>
        <end position="20"/>
    </location>
</feature>
<sequence length="559" mass="62273">MLNVVVLLTTFIICSSLTFATYFEPVNHVQVNTDNIIDLGYSQYQGVKNPVAAVKYWLGIRFAAAPLADLRWRAPVDPVVNYTLQDASIPPNVCIGIGEYGTSVQSEDCLFLNIFTPANATPSSRLPVWFFIPGGGYSVNSDPNYNATEIIKQSGGKIIVVETSFRVSAFGFLASEKIRQDGSLNVGILDQRKALKWVQKYITKFGGDPGRVVIHGDSAGAGSVAMHLIAYNGRNDSLFSGAILESVFFPTQRKVIDYEFQYNNFVSLSNCSSSNDTLACLRNTPLSILKVANSNPAPFPNATAPSRFPYAPCVDGDLITDYPAKLFLDGNFLQVPIMIGGDTDEGNDFVNNASTSNEMKQYMHNQFPKLSEKNLEKMEQLYPLMPPLPLHAPYFPSVALAYGEATFTCPGLLISSAFFKYSSDLGDSLVPIFHYHYNVQDYDLIAVGKGVPHVFELQALFNTYDPKTSSYNTYNAPIVPQVRNYWINFVMRNDPNHIINNTSEGQTKIIWTPWGDMSENLNIEQRLLIQTNATQMENVSLKELERCQFWKDVIDETEI</sequence>
<comment type="similarity">
    <text evidence="1 3">Belongs to the type-B carboxylesterase/lipase family.</text>
</comment>
<feature type="domain" description="Carboxylesterase type B" evidence="4">
    <location>
        <begin position="37"/>
        <end position="550"/>
    </location>
</feature>
<dbReference type="STRING" id="52586.A0A0B1PAQ1"/>
<evidence type="ECO:0000256" key="3">
    <source>
        <dbReference type="RuleBase" id="RU361235"/>
    </source>
</evidence>
<dbReference type="InterPro" id="IPR019819">
    <property type="entry name" value="Carboxylesterase_B_CS"/>
</dbReference>
<dbReference type="OMA" id="EWSKGGF"/>
<dbReference type="PROSITE" id="PS00941">
    <property type="entry name" value="CARBOXYLESTERASE_B_2"/>
    <property type="match status" value="1"/>
</dbReference>
<dbReference type="Gene3D" id="3.40.50.1820">
    <property type="entry name" value="alpha/beta hydrolase"/>
    <property type="match status" value="1"/>
</dbReference>
<evidence type="ECO:0000313" key="5">
    <source>
        <dbReference type="EMBL" id="KHJ34056.1"/>
    </source>
</evidence>
<dbReference type="ESTHER" id="uncne-a0a0b1paq1">
    <property type="family name" value="Fungal_carboxylesterase_lipase"/>
</dbReference>
<reference evidence="5 6" key="1">
    <citation type="journal article" date="2014" name="BMC Genomics">
        <title>Adaptive genomic structural variation in the grape powdery mildew pathogen, Erysiphe necator.</title>
        <authorList>
            <person name="Jones L."/>
            <person name="Riaz S."/>
            <person name="Morales-Cruz A."/>
            <person name="Amrine K.C."/>
            <person name="McGuire B."/>
            <person name="Gubler W.D."/>
            <person name="Walker M.A."/>
            <person name="Cantu D."/>
        </authorList>
    </citation>
    <scope>NUCLEOTIDE SEQUENCE [LARGE SCALE GENOMIC DNA]</scope>
    <source>
        <strain evidence="6">c</strain>
    </source>
</reference>
<dbReference type="Proteomes" id="UP000030854">
    <property type="component" value="Unassembled WGS sequence"/>
</dbReference>
<dbReference type="HOGENOM" id="CLU_006586_10_7_1"/>
<dbReference type="AlphaFoldDB" id="A0A0B1PAQ1"/>
<dbReference type="InterPro" id="IPR050309">
    <property type="entry name" value="Type-B_Carboxylest/Lipase"/>
</dbReference>
<organism evidence="5 6">
    <name type="scientific">Uncinula necator</name>
    <name type="common">Grape powdery mildew</name>
    <dbReference type="NCBI Taxonomy" id="52586"/>
    <lineage>
        <taxon>Eukaryota</taxon>
        <taxon>Fungi</taxon>
        <taxon>Dikarya</taxon>
        <taxon>Ascomycota</taxon>
        <taxon>Pezizomycotina</taxon>
        <taxon>Leotiomycetes</taxon>
        <taxon>Erysiphales</taxon>
        <taxon>Erysiphaceae</taxon>
        <taxon>Erysiphe</taxon>
    </lineage>
</organism>
<evidence type="ECO:0000256" key="2">
    <source>
        <dbReference type="ARBA" id="ARBA00022801"/>
    </source>
</evidence>
<dbReference type="PANTHER" id="PTHR11559">
    <property type="entry name" value="CARBOXYLESTERASE"/>
    <property type="match status" value="1"/>
</dbReference>
<feature type="chain" id="PRO_5005109765" description="Carboxylic ester hydrolase" evidence="3">
    <location>
        <begin position="21"/>
        <end position="559"/>
    </location>
</feature>
<keyword evidence="3" id="KW-0732">Signal</keyword>
<dbReference type="InterPro" id="IPR019826">
    <property type="entry name" value="Carboxylesterase_B_AS"/>
</dbReference>
<dbReference type="InterPro" id="IPR029058">
    <property type="entry name" value="AB_hydrolase_fold"/>
</dbReference>
<evidence type="ECO:0000256" key="1">
    <source>
        <dbReference type="ARBA" id="ARBA00005964"/>
    </source>
</evidence>
<keyword evidence="6" id="KW-1185">Reference proteome</keyword>
<name>A0A0B1PAQ1_UNCNE</name>
<gene>
    <name evidence="5" type="ORF">EV44_g0565</name>
</gene>
<comment type="caution">
    <text evidence="5">The sequence shown here is derived from an EMBL/GenBank/DDBJ whole genome shotgun (WGS) entry which is preliminary data.</text>
</comment>
<keyword evidence="2 3" id="KW-0378">Hydrolase</keyword>
<protein>
    <recommendedName>
        <fullName evidence="3">Carboxylic ester hydrolase</fullName>
        <ecNumber evidence="3">3.1.1.-</ecNumber>
    </recommendedName>
</protein>
<proteinExistence type="inferred from homology"/>
<dbReference type="Pfam" id="PF00135">
    <property type="entry name" value="COesterase"/>
    <property type="match status" value="1"/>
</dbReference>
<dbReference type="EMBL" id="JNVN01001081">
    <property type="protein sequence ID" value="KHJ34056.1"/>
    <property type="molecule type" value="Genomic_DNA"/>
</dbReference>
<dbReference type="InterPro" id="IPR002018">
    <property type="entry name" value="CarbesteraseB"/>
</dbReference>